<evidence type="ECO:0000256" key="1">
    <source>
        <dbReference type="ARBA" id="ARBA00022450"/>
    </source>
</evidence>
<name>A0A8H5ZA55_COCSA</name>
<dbReference type="GO" id="GO:0044550">
    <property type="term" value="P:secondary metabolite biosynthetic process"/>
    <property type="evidence" value="ECO:0007669"/>
    <property type="project" value="TreeGrafter"/>
</dbReference>
<feature type="domain" description="Ketoreductase" evidence="3">
    <location>
        <begin position="48"/>
        <end position="212"/>
    </location>
</feature>
<dbReference type="InterPro" id="IPR057326">
    <property type="entry name" value="KR_dom"/>
</dbReference>
<evidence type="ECO:0000313" key="5">
    <source>
        <dbReference type="Proteomes" id="UP000624244"/>
    </source>
</evidence>
<dbReference type="GO" id="GO:0004312">
    <property type="term" value="F:fatty acid synthase activity"/>
    <property type="evidence" value="ECO:0007669"/>
    <property type="project" value="TreeGrafter"/>
</dbReference>
<dbReference type="AlphaFoldDB" id="A0A8H5ZA55"/>
<evidence type="ECO:0000259" key="3">
    <source>
        <dbReference type="SMART" id="SM00822"/>
    </source>
</evidence>
<proteinExistence type="predicted"/>
<dbReference type="InterPro" id="IPR013968">
    <property type="entry name" value="PKS_KR"/>
</dbReference>
<gene>
    <name evidence="4" type="ORF">GGP41_009391</name>
</gene>
<dbReference type="EMBL" id="WNKQ01000018">
    <property type="protein sequence ID" value="KAF5845586.1"/>
    <property type="molecule type" value="Genomic_DNA"/>
</dbReference>
<evidence type="ECO:0000256" key="2">
    <source>
        <dbReference type="ARBA" id="ARBA00022553"/>
    </source>
</evidence>
<dbReference type="SUPFAM" id="SSF51735">
    <property type="entry name" value="NAD(P)-binding Rossmann-fold domains"/>
    <property type="match status" value="1"/>
</dbReference>
<organism evidence="4 5">
    <name type="scientific">Cochliobolus sativus</name>
    <name type="common">Common root rot and spot blotch fungus</name>
    <name type="synonym">Bipolaris sorokiniana</name>
    <dbReference type="NCBI Taxonomy" id="45130"/>
    <lineage>
        <taxon>Eukaryota</taxon>
        <taxon>Fungi</taxon>
        <taxon>Dikarya</taxon>
        <taxon>Ascomycota</taxon>
        <taxon>Pezizomycotina</taxon>
        <taxon>Dothideomycetes</taxon>
        <taxon>Pleosporomycetidae</taxon>
        <taxon>Pleosporales</taxon>
        <taxon>Pleosporineae</taxon>
        <taxon>Pleosporaceae</taxon>
        <taxon>Bipolaris</taxon>
    </lineage>
</organism>
<dbReference type="Proteomes" id="UP000624244">
    <property type="component" value="Unassembled WGS sequence"/>
</dbReference>
<reference evidence="4" key="1">
    <citation type="submission" date="2019-11" db="EMBL/GenBank/DDBJ databases">
        <title>Bipolaris sorokiniana Genome sequencing.</title>
        <authorList>
            <person name="Wang H."/>
        </authorList>
    </citation>
    <scope>NUCLEOTIDE SEQUENCE</scope>
</reference>
<evidence type="ECO:0000313" key="4">
    <source>
        <dbReference type="EMBL" id="KAF5845586.1"/>
    </source>
</evidence>
<protein>
    <recommendedName>
        <fullName evidence="3">Ketoreductase domain-containing protein</fullName>
    </recommendedName>
</protein>
<dbReference type="PANTHER" id="PTHR43775:SF37">
    <property type="entry name" value="SI:DKEY-61P9.11"/>
    <property type="match status" value="1"/>
</dbReference>
<dbReference type="Pfam" id="PF08659">
    <property type="entry name" value="KR"/>
    <property type="match status" value="1"/>
</dbReference>
<dbReference type="PANTHER" id="PTHR43775">
    <property type="entry name" value="FATTY ACID SYNTHASE"/>
    <property type="match status" value="1"/>
</dbReference>
<dbReference type="GO" id="GO:0006633">
    <property type="term" value="P:fatty acid biosynthetic process"/>
    <property type="evidence" value="ECO:0007669"/>
    <property type="project" value="TreeGrafter"/>
</dbReference>
<dbReference type="Gene3D" id="3.40.50.720">
    <property type="entry name" value="NAD(P)-binding Rossmann-like Domain"/>
    <property type="match status" value="1"/>
</dbReference>
<keyword evidence="1" id="KW-0596">Phosphopantetheine</keyword>
<comment type="caution">
    <text evidence="4">The sequence shown here is derived from an EMBL/GenBank/DDBJ whole genome shotgun (WGS) entry which is preliminary data.</text>
</comment>
<accession>A0A8H5ZA55</accession>
<dbReference type="InterPro" id="IPR050091">
    <property type="entry name" value="PKS_NRPS_Biosynth_Enz"/>
</dbReference>
<dbReference type="SMART" id="SM00822">
    <property type="entry name" value="PKS_KR"/>
    <property type="match status" value="1"/>
</dbReference>
<keyword evidence="2" id="KW-0597">Phosphoprotein</keyword>
<sequence length="229" mass="24587">MFVSVSHSSNLASLQAGKHMGKVVMSVTPDMMVPVIAMPKQLSFRPDSSYMIMGGLGGIGRSPCKKFVEHGAKSLIILSRNAGGTKGSQQFLNKLYRAGCAATVVSCDVSYESQVKALMKSYKAELPPIRGVIYADMVLEMRQFAPRFRAAGAFIHLADHDLDFFIIPSSLVGVSGSASQANYTAKGTFQDALAKHRREEHLTAVSIDLGMATSVGDVVQNKGVAERLT</sequence>
<dbReference type="InterPro" id="IPR036291">
    <property type="entry name" value="NAD(P)-bd_dom_sf"/>
</dbReference>